<accession>A0AAJ5VXT4</accession>
<sequence>MADTEPISDKDAILATTHNLGRMTPQPREDLARYACRDAQGIRKNLQIAPSAQNLPGT</sequence>
<dbReference type="AlphaFoldDB" id="A0AAJ5VXT4"/>
<protein>
    <submittedName>
        <fullName evidence="2">Uncharacterized protein</fullName>
    </submittedName>
</protein>
<name>A0AAJ5VXT4_9HYPH</name>
<proteinExistence type="predicted"/>
<organism evidence="2 3">
    <name type="scientific">Candidatus Devosia phytovorans</name>
    <dbReference type="NCBI Taxonomy" id="3121372"/>
    <lineage>
        <taxon>Bacteria</taxon>
        <taxon>Pseudomonadati</taxon>
        <taxon>Pseudomonadota</taxon>
        <taxon>Alphaproteobacteria</taxon>
        <taxon>Hyphomicrobiales</taxon>
        <taxon>Devosiaceae</taxon>
        <taxon>Devosia</taxon>
    </lineage>
</organism>
<dbReference type="Proteomes" id="UP001217476">
    <property type="component" value="Chromosome"/>
</dbReference>
<dbReference type="EMBL" id="CP119312">
    <property type="protein sequence ID" value="WEK05880.1"/>
    <property type="molecule type" value="Genomic_DNA"/>
</dbReference>
<feature type="region of interest" description="Disordered" evidence="1">
    <location>
        <begin position="1"/>
        <end position="26"/>
    </location>
</feature>
<evidence type="ECO:0000313" key="3">
    <source>
        <dbReference type="Proteomes" id="UP001217476"/>
    </source>
</evidence>
<evidence type="ECO:0000256" key="1">
    <source>
        <dbReference type="SAM" id="MobiDB-lite"/>
    </source>
</evidence>
<reference evidence="2" key="1">
    <citation type="submission" date="2023-03" db="EMBL/GenBank/DDBJ databases">
        <title>Andean soil-derived lignocellulolytic bacterial consortium as a source of novel taxa and putative plastic-active enzymes.</title>
        <authorList>
            <person name="Diaz-Garcia L."/>
            <person name="Chuvochina M."/>
            <person name="Feuerriegel G."/>
            <person name="Bunk B."/>
            <person name="Sproer C."/>
            <person name="Streit W.R."/>
            <person name="Rodriguez L.M."/>
            <person name="Overmann J."/>
            <person name="Jimenez D.J."/>
        </authorList>
    </citation>
    <scope>NUCLEOTIDE SEQUENCE</scope>
    <source>
        <strain evidence="2">MAG 4196</strain>
    </source>
</reference>
<evidence type="ECO:0000313" key="2">
    <source>
        <dbReference type="EMBL" id="WEK05880.1"/>
    </source>
</evidence>
<gene>
    <name evidence="2" type="ORF">P0Y65_06390</name>
</gene>